<evidence type="ECO:0000256" key="4">
    <source>
        <dbReference type="ARBA" id="ARBA00022801"/>
    </source>
</evidence>
<evidence type="ECO:0000256" key="1">
    <source>
        <dbReference type="ARBA" id="ARBA00010233"/>
    </source>
</evidence>
<feature type="active site" description="Nucleophile" evidence="6">
    <location>
        <position position="122"/>
    </location>
</feature>
<dbReference type="AlphaFoldDB" id="A0A4Y7LL05"/>
<organism evidence="9">
    <name type="scientific">Arthrospira sp. SRM16</name>
    <dbReference type="NCBI Taxonomy" id="1929211"/>
    <lineage>
        <taxon>Bacteria</taxon>
        <taxon>Bacillati</taxon>
        <taxon>Cyanobacteriota</taxon>
        <taxon>Cyanophyceae</taxon>
        <taxon>Oscillatoriophycideae</taxon>
        <taxon>Oscillatoriales</taxon>
        <taxon>Microcoleaceae</taxon>
        <taxon>Arthrospira</taxon>
    </lineage>
</organism>
<protein>
    <submittedName>
        <fullName evidence="9">LD-carboxypeptidase</fullName>
    </submittedName>
</protein>
<comment type="similarity">
    <text evidence="1">Belongs to the peptidase S66 family.</text>
</comment>
<dbReference type="Gene3D" id="3.40.50.10740">
    <property type="entry name" value="Class I glutamine amidotransferase-like"/>
    <property type="match status" value="1"/>
</dbReference>
<dbReference type="Gene3D" id="3.50.30.60">
    <property type="entry name" value="LD-carboxypeptidase A C-terminal domain-like"/>
    <property type="match status" value="1"/>
</dbReference>
<evidence type="ECO:0000256" key="6">
    <source>
        <dbReference type="PIRSR" id="PIRSR028757-1"/>
    </source>
</evidence>
<sequence length="315" mass="34629">MILLRSMIATMAKFEKLKPGDRLRVIAPSGRIRELKSVETGLDIWREQAYQISLTSGYDRSWGYLAGTDSDRRRQLLDAIGDDYSRGILCARGGYGATRLLEGLSIADIPPSTNPKFLIGFSDITALLWALSGQENILAIHGPVLTTLAQEPDWAIARLFDYLAGKPLQPLHGDGWGGGKVRGRLFPGNLTVATYLLGTPHQPDLTNAILAFEDVNEEPYRLDRMLTYWRTIGAFQPVLGIALGRFSQSGSDLNSPGDFSVQQVLRDRLFDLNIPIVANLSFGHDGPNPILPVGLEVELDGDRGVLSWPTNPPSY</sequence>
<keyword evidence="4" id="KW-0378">Hydrolase</keyword>
<gene>
    <name evidence="9" type="primary">A-PU61</name>
</gene>
<keyword evidence="3" id="KW-0645">Protease</keyword>
<dbReference type="GO" id="GO:0006508">
    <property type="term" value="P:proteolysis"/>
    <property type="evidence" value="ECO:0007669"/>
    <property type="project" value="UniProtKB-KW"/>
</dbReference>
<proteinExistence type="evidence at transcript level"/>
<dbReference type="SUPFAM" id="SSF52317">
    <property type="entry name" value="Class I glutamine amidotransferase-like"/>
    <property type="match status" value="1"/>
</dbReference>
<feature type="active site" description="Charge relay system" evidence="6">
    <location>
        <position position="213"/>
    </location>
</feature>
<feature type="domain" description="LD-carboxypeptidase C-terminal" evidence="8">
    <location>
        <begin position="182"/>
        <end position="299"/>
    </location>
</feature>
<dbReference type="SUPFAM" id="SSF141986">
    <property type="entry name" value="LD-carboxypeptidase A C-terminal domain-like"/>
    <property type="match status" value="1"/>
</dbReference>
<dbReference type="InterPro" id="IPR040921">
    <property type="entry name" value="Peptidase_S66C"/>
</dbReference>
<dbReference type="PIRSF" id="PIRSF028757">
    <property type="entry name" value="LD-carboxypeptidase"/>
    <property type="match status" value="1"/>
</dbReference>
<name>A0A4Y7LL05_9CYAN</name>
<dbReference type="Pfam" id="PF02016">
    <property type="entry name" value="Peptidase_S66"/>
    <property type="match status" value="1"/>
</dbReference>
<evidence type="ECO:0000256" key="2">
    <source>
        <dbReference type="ARBA" id="ARBA00022645"/>
    </source>
</evidence>
<reference evidence="9" key="2">
    <citation type="submission" date="2019-06" db="EMBL/GenBank/DDBJ databases">
        <title>Genes from Arthrospira platensis.</title>
        <authorList>
            <person name="Faizal N."/>
            <person name="Venkatesh K."/>
            <person name="Arockiaraj J."/>
        </authorList>
    </citation>
    <scope>NUCLEOTIDE SEQUENCE</scope>
    <source>
        <strain evidence="9">SRM16</strain>
    </source>
</reference>
<feature type="domain" description="LD-carboxypeptidase N-terminal" evidence="7">
    <location>
        <begin position="24"/>
        <end position="142"/>
    </location>
</feature>
<evidence type="ECO:0000256" key="3">
    <source>
        <dbReference type="ARBA" id="ARBA00022670"/>
    </source>
</evidence>
<accession>A0A4Y7LL05</accession>
<dbReference type="InterPro" id="IPR027461">
    <property type="entry name" value="Carboxypeptidase_A_C_sf"/>
</dbReference>
<evidence type="ECO:0000313" key="9">
    <source>
        <dbReference type="EMBL" id="SMZ64516.1"/>
    </source>
</evidence>
<dbReference type="InterPro" id="IPR029062">
    <property type="entry name" value="Class_I_gatase-like"/>
</dbReference>
<dbReference type="InterPro" id="IPR003507">
    <property type="entry name" value="S66_fam"/>
</dbReference>
<dbReference type="GO" id="GO:0008236">
    <property type="term" value="F:serine-type peptidase activity"/>
    <property type="evidence" value="ECO:0007669"/>
    <property type="project" value="UniProtKB-KW"/>
</dbReference>
<feature type="active site" description="Charge relay system" evidence="6">
    <location>
        <position position="284"/>
    </location>
</feature>
<dbReference type="InterPro" id="IPR040449">
    <property type="entry name" value="Peptidase_S66_N"/>
</dbReference>
<dbReference type="GO" id="GO:0004180">
    <property type="term" value="F:carboxypeptidase activity"/>
    <property type="evidence" value="ECO:0007669"/>
    <property type="project" value="UniProtKB-KW"/>
</dbReference>
<keyword evidence="2 9" id="KW-0121">Carboxypeptidase</keyword>
<dbReference type="PANTHER" id="PTHR30237">
    <property type="entry name" value="MURAMOYLTETRAPEPTIDE CARBOXYPEPTIDASE"/>
    <property type="match status" value="1"/>
</dbReference>
<dbReference type="EMBL" id="LT883620">
    <property type="protein sequence ID" value="SMZ64516.1"/>
    <property type="molecule type" value="mRNA"/>
</dbReference>
<dbReference type="InterPro" id="IPR027478">
    <property type="entry name" value="LdcA_N"/>
</dbReference>
<dbReference type="Pfam" id="PF17676">
    <property type="entry name" value="Peptidase_S66C"/>
    <property type="match status" value="1"/>
</dbReference>
<dbReference type="CDD" id="cd07025">
    <property type="entry name" value="Peptidase_S66"/>
    <property type="match status" value="1"/>
</dbReference>
<dbReference type="PANTHER" id="PTHR30237:SF2">
    <property type="entry name" value="MUREIN TETRAPEPTIDE CARBOXYPEPTIDASE"/>
    <property type="match status" value="1"/>
</dbReference>
<evidence type="ECO:0000259" key="7">
    <source>
        <dbReference type="Pfam" id="PF02016"/>
    </source>
</evidence>
<keyword evidence="5" id="KW-0720">Serine protease</keyword>
<reference evidence="9" key="1">
    <citation type="submission" date="2017-06" db="EMBL/GenBank/DDBJ databases">
        <authorList>
            <person name="Nizam F."/>
        </authorList>
    </citation>
    <scope>NUCLEOTIDE SEQUENCE</scope>
    <source>
        <strain evidence="9">SRM16</strain>
    </source>
</reference>
<evidence type="ECO:0000256" key="5">
    <source>
        <dbReference type="ARBA" id="ARBA00022825"/>
    </source>
</evidence>
<evidence type="ECO:0000259" key="8">
    <source>
        <dbReference type="Pfam" id="PF17676"/>
    </source>
</evidence>